<evidence type="ECO:0000256" key="1">
    <source>
        <dbReference type="SAM" id="MobiDB-lite"/>
    </source>
</evidence>
<feature type="region of interest" description="Disordered" evidence="1">
    <location>
        <begin position="544"/>
        <end position="566"/>
    </location>
</feature>
<dbReference type="GO" id="GO:0008270">
    <property type="term" value="F:zinc ion binding"/>
    <property type="evidence" value="ECO:0007669"/>
    <property type="project" value="InterPro"/>
</dbReference>
<feature type="region of interest" description="Disordered" evidence="1">
    <location>
        <begin position="692"/>
        <end position="743"/>
    </location>
</feature>
<feature type="compositionally biased region" description="Polar residues" evidence="1">
    <location>
        <begin position="391"/>
        <end position="400"/>
    </location>
</feature>
<name>A0A4Y7IXV8_PAPSO</name>
<feature type="compositionally biased region" description="Polar residues" evidence="1">
    <location>
        <begin position="589"/>
        <end position="600"/>
    </location>
</feature>
<dbReference type="SUPFAM" id="SSF159042">
    <property type="entry name" value="Plus3-like"/>
    <property type="match status" value="1"/>
</dbReference>
<dbReference type="Proteomes" id="UP000316621">
    <property type="component" value="Chromosome 2"/>
</dbReference>
<feature type="compositionally biased region" description="Polar residues" evidence="1">
    <location>
        <begin position="695"/>
        <end position="719"/>
    </location>
</feature>
<dbReference type="SMART" id="SM00343">
    <property type="entry name" value="ZnF_C2HC"/>
    <property type="match status" value="2"/>
</dbReference>
<dbReference type="STRING" id="3469.A0A4Y7IXV8"/>
<dbReference type="Gramene" id="RZC52245">
    <property type="protein sequence ID" value="RZC52245"/>
    <property type="gene ID" value="C5167_020672"/>
</dbReference>
<dbReference type="Pfam" id="PF03126">
    <property type="entry name" value="Plus-3"/>
    <property type="match status" value="1"/>
</dbReference>
<feature type="region of interest" description="Disordered" evidence="1">
    <location>
        <begin position="386"/>
        <end position="407"/>
    </location>
</feature>
<dbReference type="OMA" id="FSESLWV"/>
<evidence type="ECO:0000313" key="3">
    <source>
        <dbReference type="EMBL" id="RZC52245.1"/>
    </source>
</evidence>
<evidence type="ECO:0000313" key="4">
    <source>
        <dbReference type="Proteomes" id="UP000316621"/>
    </source>
</evidence>
<sequence>MVTSFALKACTPKVQVGGIALDLVRLSGFHTEQVVLQNSMDDNKEEPVTDLGLSIGPGNQSTHVGSNNNSSAGANAGSSADMIFVTSTPLSELVWSPQKGASLKSADCNLPEKNFSFLCGVASNTLVHSPTQSITAKEAKEYTNVDEEILASSQMEPHLRCKLSEANLVRSPRSTTGSSGGLEEMTSKMKFTFSNTDAEGVHPGKEEVDMFHQTERAPMPDPGTDIRGSSTSKSDQTKFYLARVEPADRNLNLGAKSTPTEINKAIRSGDSHASDMQGSFSPDVATLKQSKVSDTQNPLVISHASEEERLELAQGIQKDEKCKTNKIQLISPLQNQESTAENDLQLLKDESACDKGGIIASKHAAEEGKDSPCQNGIVLASSTEFPAVDVSPSSSKNPLSQRKDKENVLCDDGISENILKDEDDSHESVESCNSTGMFSAGKRKWNFEKQMIVESKKVKQTHHESPHFGPLQRQDSSFMNWISNMIKGLSKSNSEDTPSLALTMKTHHCNRKSETSAGFQTIFKALYCPSSRVQDDRILTLDSQLGEGSRELDNSSSPSTGEDNGKCKQIILSNDKFDQRISDGEGPSTLPNNPSENISSDQEKWGDGSAKNRNFCSMASNLKKNGVISVSSSPRSDPGSPSEGKENSKLGSVNLSNKAFNDVINRSDSLGNLWITRFSPKVSGLMMGLPKKRQQNLNSPSEGPNNHNKIISNAQNSVVSRKEKNVSESSSKPSMEDTADGRSTKTQNFVINTYGSFGFKRIKSGDLDKSKCKLKNIAKHSQRFKNSEALVSTLTWRLDALRNIILSGAGGSTSHATTICFFCGIKGHKLHDCTRITGSEIEEIYKKAHPFDGKEVSACLCIRCFQLDHWAISCPCSFSRKEYQSGGRKNSSENVDFQCQIAITTSDGNKTRVDAEANVGKNVNSITSGTVILDERTLVEKDHEVSRKKTSKDFVMKGKQTASGSTDNVSKENQIAAFCNFVHRHIPAVPRGTFEAVKRLRLTRTDVLKWMKSPMPFACIDGFFLRLRLRKWDEGLGGTGYFVARINGKPGEGSLGSHKLSLSVDIAGFKCFIENRFVSNHDYTEDELMAWWCATLLGGGKMPPEEDLKMKFEERKKFEF</sequence>
<accession>A0A4Y7IXV8</accession>
<dbReference type="AlphaFoldDB" id="A0A4Y7IXV8"/>
<keyword evidence="4" id="KW-1185">Reference proteome</keyword>
<dbReference type="InterPro" id="IPR004343">
    <property type="entry name" value="Plus-3_dom"/>
</dbReference>
<reference evidence="3 4" key="1">
    <citation type="journal article" date="2018" name="Science">
        <title>The opium poppy genome and morphinan production.</title>
        <authorList>
            <person name="Guo L."/>
            <person name="Winzer T."/>
            <person name="Yang X."/>
            <person name="Li Y."/>
            <person name="Ning Z."/>
            <person name="He Z."/>
            <person name="Teodor R."/>
            <person name="Lu Y."/>
            <person name="Bowser T.A."/>
            <person name="Graham I.A."/>
            <person name="Ye K."/>
        </authorList>
    </citation>
    <scope>NUCLEOTIDE SEQUENCE [LARGE SCALE GENOMIC DNA]</scope>
    <source>
        <strain evidence="4">cv. HN1</strain>
        <tissue evidence="3">Leaves</tissue>
    </source>
</reference>
<feature type="compositionally biased region" description="Low complexity" evidence="1">
    <location>
        <begin position="629"/>
        <end position="642"/>
    </location>
</feature>
<evidence type="ECO:0000259" key="2">
    <source>
        <dbReference type="PROSITE" id="PS51360"/>
    </source>
</evidence>
<feature type="region of interest" description="Disordered" evidence="1">
    <location>
        <begin position="626"/>
        <end position="651"/>
    </location>
</feature>
<gene>
    <name evidence="3" type="ORF">C5167_020672</name>
</gene>
<feature type="region of interest" description="Disordered" evidence="1">
    <location>
        <begin position="215"/>
        <end position="235"/>
    </location>
</feature>
<dbReference type="InterPro" id="IPR001878">
    <property type="entry name" value="Znf_CCHC"/>
</dbReference>
<dbReference type="PROSITE" id="PS51360">
    <property type="entry name" value="PLUS3"/>
    <property type="match status" value="1"/>
</dbReference>
<feature type="domain" description="Plus3" evidence="2">
    <location>
        <begin position="991"/>
        <end position="1120"/>
    </location>
</feature>
<feature type="region of interest" description="Disordered" evidence="1">
    <location>
        <begin position="579"/>
        <end position="612"/>
    </location>
</feature>
<dbReference type="Gene3D" id="3.90.70.200">
    <property type="entry name" value="Plus-3 domain"/>
    <property type="match status" value="1"/>
</dbReference>
<dbReference type="GO" id="GO:0003677">
    <property type="term" value="F:DNA binding"/>
    <property type="evidence" value="ECO:0007669"/>
    <property type="project" value="InterPro"/>
</dbReference>
<feature type="region of interest" description="Disordered" evidence="1">
    <location>
        <begin position="40"/>
        <end position="73"/>
    </location>
</feature>
<proteinExistence type="predicted"/>
<protein>
    <recommendedName>
        <fullName evidence="2">Plus3 domain-containing protein</fullName>
    </recommendedName>
</protein>
<dbReference type="SMART" id="SM00719">
    <property type="entry name" value="Plus3"/>
    <property type="match status" value="1"/>
</dbReference>
<dbReference type="InterPro" id="IPR036128">
    <property type="entry name" value="Plus3-like_sf"/>
</dbReference>
<dbReference type="PANTHER" id="PTHR38940">
    <property type="entry name" value="PLUS3 DOMAIN-CONTAINING PROTEIN"/>
    <property type="match status" value="1"/>
</dbReference>
<dbReference type="EMBL" id="CM010716">
    <property type="protein sequence ID" value="RZC52245.1"/>
    <property type="molecule type" value="Genomic_DNA"/>
</dbReference>
<dbReference type="PANTHER" id="PTHR38940:SF4">
    <property type="entry name" value="OS01G0775100 PROTEIN"/>
    <property type="match status" value="1"/>
</dbReference>
<organism evidence="3 4">
    <name type="scientific">Papaver somniferum</name>
    <name type="common">Opium poppy</name>
    <dbReference type="NCBI Taxonomy" id="3469"/>
    <lineage>
        <taxon>Eukaryota</taxon>
        <taxon>Viridiplantae</taxon>
        <taxon>Streptophyta</taxon>
        <taxon>Embryophyta</taxon>
        <taxon>Tracheophyta</taxon>
        <taxon>Spermatophyta</taxon>
        <taxon>Magnoliopsida</taxon>
        <taxon>Ranunculales</taxon>
        <taxon>Papaveraceae</taxon>
        <taxon>Papaveroideae</taxon>
        <taxon>Papaver</taxon>
    </lineage>
</organism>